<keyword evidence="2" id="KW-1185">Reference proteome</keyword>
<sequence>MSRHRRANVVLEDTSKISCGRACVGWGVDKGEPVIHLLVRQAPGMVTRTDHMADDVKAAASLRQLGIFEKAATSKNKGDGEVMRPCAVFKGLLTMGCGR</sequence>
<dbReference type="EMBL" id="JAQQWM010000003">
    <property type="protein sequence ID" value="KAK8072472.1"/>
    <property type="molecule type" value="Genomic_DNA"/>
</dbReference>
<name>A0ABR1VNN5_9PEZI</name>
<organism evidence="1 2">
    <name type="scientific">Apiospora saccharicola</name>
    <dbReference type="NCBI Taxonomy" id="335842"/>
    <lineage>
        <taxon>Eukaryota</taxon>
        <taxon>Fungi</taxon>
        <taxon>Dikarya</taxon>
        <taxon>Ascomycota</taxon>
        <taxon>Pezizomycotina</taxon>
        <taxon>Sordariomycetes</taxon>
        <taxon>Xylariomycetidae</taxon>
        <taxon>Amphisphaeriales</taxon>
        <taxon>Apiosporaceae</taxon>
        <taxon>Apiospora</taxon>
    </lineage>
</organism>
<gene>
    <name evidence="1" type="ORF">PG996_005820</name>
</gene>
<evidence type="ECO:0000313" key="1">
    <source>
        <dbReference type="EMBL" id="KAK8072472.1"/>
    </source>
</evidence>
<protein>
    <submittedName>
        <fullName evidence="1">Uncharacterized protein</fullName>
    </submittedName>
</protein>
<accession>A0ABR1VNN5</accession>
<proteinExistence type="predicted"/>
<evidence type="ECO:0000313" key="2">
    <source>
        <dbReference type="Proteomes" id="UP001446871"/>
    </source>
</evidence>
<reference evidence="1 2" key="1">
    <citation type="submission" date="2023-01" db="EMBL/GenBank/DDBJ databases">
        <title>Analysis of 21 Apiospora genomes using comparative genomics revels a genus with tremendous synthesis potential of carbohydrate active enzymes and secondary metabolites.</title>
        <authorList>
            <person name="Sorensen T."/>
        </authorList>
    </citation>
    <scope>NUCLEOTIDE SEQUENCE [LARGE SCALE GENOMIC DNA]</scope>
    <source>
        <strain evidence="1 2">CBS 83171</strain>
    </source>
</reference>
<comment type="caution">
    <text evidence="1">The sequence shown here is derived from an EMBL/GenBank/DDBJ whole genome shotgun (WGS) entry which is preliminary data.</text>
</comment>
<dbReference type="Proteomes" id="UP001446871">
    <property type="component" value="Unassembled WGS sequence"/>
</dbReference>